<evidence type="ECO:0000256" key="10">
    <source>
        <dbReference type="ARBA" id="ARBA00023163"/>
    </source>
</evidence>
<evidence type="ECO:0000256" key="8">
    <source>
        <dbReference type="ARBA" id="ARBA00023125"/>
    </source>
</evidence>
<dbReference type="Gene3D" id="1.10.10.60">
    <property type="entry name" value="Homeodomain-like"/>
    <property type="match status" value="1"/>
</dbReference>
<keyword evidence="5" id="KW-0067">ATP-binding</keyword>
<gene>
    <name evidence="14" type="ORF">AZI85_12705</name>
</gene>
<dbReference type="Gene3D" id="3.40.50.2300">
    <property type="match status" value="1"/>
</dbReference>
<evidence type="ECO:0000259" key="12">
    <source>
        <dbReference type="PROSITE" id="PS50045"/>
    </source>
</evidence>
<dbReference type="SMART" id="SM00448">
    <property type="entry name" value="REC"/>
    <property type="match status" value="1"/>
</dbReference>
<dbReference type="InterPro" id="IPR003593">
    <property type="entry name" value="AAA+_ATPase"/>
</dbReference>
<keyword evidence="6" id="KW-0902">Two-component regulatory system</keyword>
<dbReference type="AlphaFoldDB" id="A0A150WBJ1"/>
<evidence type="ECO:0000256" key="4">
    <source>
        <dbReference type="ARBA" id="ARBA00022741"/>
    </source>
</evidence>
<dbReference type="FunFam" id="3.40.50.2300:FF:000018">
    <property type="entry name" value="DNA-binding transcriptional regulator NtrC"/>
    <property type="match status" value="1"/>
</dbReference>
<dbReference type="InterPro" id="IPR025944">
    <property type="entry name" value="Sigma_54_int_dom_CS"/>
</dbReference>
<evidence type="ECO:0000256" key="2">
    <source>
        <dbReference type="ARBA" id="ARBA00022490"/>
    </source>
</evidence>
<dbReference type="FunFam" id="1.10.8.60:FF:000014">
    <property type="entry name" value="DNA-binding transcriptional regulator NtrC"/>
    <property type="match status" value="1"/>
</dbReference>
<proteinExistence type="predicted"/>
<dbReference type="InterPro" id="IPR011006">
    <property type="entry name" value="CheY-like_superfamily"/>
</dbReference>
<dbReference type="InterPro" id="IPR025943">
    <property type="entry name" value="Sigma_54_int_dom_ATP-bd_2"/>
</dbReference>
<dbReference type="RefSeq" id="WP_063245102.1">
    <property type="nucleotide sequence ID" value="NZ_CP168967.1"/>
</dbReference>
<keyword evidence="8" id="KW-0238">DNA-binding</keyword>
<dbReference type="EMBL" id="LUKF01000020">
    <property type="protein sequence ID" value="KYG60329.1"/>
    <property type="molecule type" value="Genomic_DNA"/>
</dbReference>
<dbReference type="Proteomes" id="UP000075391">
    <property type="component" value="Unassembled WGS sequence"/>
</dbReference>
<sequence>MKSRILVVDDEESIREFLEIMLKKEGYEVTLAEDGQKAKDLLTKKTFDMIISDLQMPHVTGIELLKHVKESYPDTVFMLITAFGTTETAVEAMKMGAYDYLTKPFKIDEVRLNIQNALRSRNLEVENRSLKKELVKEYSFQNMVGNSPAMHAIYDMVKRVSQTPTNVLITGESGTGKEVVAKAIHYNGPLKDRPFVTVNCGAIPENLMESEMFGHKKGSFTGAVSDKAGLFEVADTGTLFLDEVGELPLTIQVKLLRAIQERVIRRVGATEDMKVEVRIIAATNRNLEEMVQKGTFRQDLFYRLNVINIKTPGLRERREDVPLLANHFLKKYNERLGKNIGAISAEAMEILKKYDYPGNVRELENLIERTVALEGGATILPESLPPMVNTASGRKMASSNEIEIGDDGVDLDKVMGQIEKELLVKAIHAAGGVKKRAAKLLHISFRSMRYRIEKYNLGVVGDDELDDE</sequence>
<keyword evidence="3 11" id="KW-0597">Phosphoprotein</keyword>
<keyword evidence="7" id="KW-0805">Transcription regulation</keyword>
<dbReference type="Pfam" id="PF00158">
    <property type="entry name" value="Sigma54_activat"/>
    <property type="match status" value="1"/>
</dbReference>
<evidence type="ECO:0000256" key="11">
    <source>
        <dbReference type="PROSITE-ProRule" id="PRU00169"/>
    </source>
</evidence>
<dbReference type="InterPro" id="IPR002197">
    <property type="entry name" value="HTH_Fis"/>
</dbReference>
<feature type="domain" description="Sigma-54 factor interaction" evidence="12">
    <location>
        <begin position="143"/>
        <end position="372"/>
    </location>
</feature>
<dbReference type="OrthoDB" id="5292919at2"/>
<dbReference type="InterPro" id="IPR025662">
    <property type="entry name" value="Sigma_54_int_dom_ATP-bd_1"/>
</dbReference>
<dbReference type="PRINTS" id="PR01590">
    <property type="entry name" value="HTHFIS"/>
</dbReference>
<dbReference type="InterPro" id="IPR058031">
    <property type="entry name" value="AAA_lid_NorR"/>
</dbReference>
<dbReference type="CDD" id="cd00009">
    <property type="entry name" value="AAA"/>
    <property type="match status" value="1"/>
</dbReference>
<protein>
    <submittedName>
        <fullName evidence="14">Fis family transcriptional regulator</fullName>
    </submittedName>
</protein>
<feature type="modified residue" description="4-aspartylphosphate" evidence="11">
    <location>
        <position position="53"/>
    </location>
</feature>
<dbReference type="Gene3D" id="1.10.8.60">
    <property type="match status" value="1"/>
</dbReference>
<dbReference type="InterPro" id="IPR002078">
    <property type="entry name" value="Sigma_54_int"/>
</dbReference>
<evidence type="ECO:0000256" key="9">
    <source>
        <dbReference type="ARBA" id="ARBA00023159"/>
    </source>
</evidence>
<dbReference type="InterPro" id="IPR009057">
    <property type="entry name" value="Homeodomain-like_sf"/>
</dbReference>
<dbReference type="PANTHER" id="PTHR32071:SF113">
    <property type="entry name" value="ALGINATE BIOSYNTHESIS TRANSCRIPTIONAL REGULATORY PROTEIN ALGB"/>
    <property type="match status" value="1"/>
</dbReference>
<evidence type="ECO:0000256" key="5">
    <source>
        <dbReference type="ARBA" id="ARBA00022840"/>
    </source>
</evidence>
<dbReference type="SUPFAM" id="SSF52540">
    <property type="entry name" value="P-loop containing nucleoside triphosphate hydrolases"/>
    <property type="match status" value="1"/>
</dbReference>
<reference evidence="14 15" key="1">
    <citation type="submission" date="2016-03" db="EMBL/GenBank/DDBJ databases">
        <authorList>
            <person name="Ploux O."/>
        </authorList>
    </citation>
    <scope>NUCLEOTIDE SEQUENCE [LARGE SCALE GENOMIC DNA]</scope>
    <source>
        <strain evidence="14 15">BER2</strain>
    </source>
</reference>
<dbReference type="Gene3D" id="3.40.50.300">
    <property type="entry name" value="P-loop containing nucleotide triphosphate hydrolases"/>
    <property type="match status" value="1"/>
</dbReference>
<dbReference type="InterPro" id="IPR027417">
    <property type="entry name" value="P-loop_NTPase"/>
</dbReference>
<dbReference type="Pfam" id="PF02954">
    <property type="entry name" value="HTH_8"/>
    <property type="match status" value="1"/>
</dbReference>
<evidence type="ECO:0000256" key="1">
    <source>
        <dbReference type="ARBA" id="ARBA00004496"/>
    </source>
</evidence>
<dbReference type="Pfam" id="PF00072">
    <property type="entry name" value="Response_reg"/>
    <property type="match status" value="1"/>
</dbReference>
<feature type="domain" description="Response regulatory" evidence="13">
    <location>
        <begin position="4"/>
        <end position="118"/>
    </location>
</feature>
<dbReference type="PROSITE" id="PS00688">
    <property type="entry name" value="SIGMA54_INTERACT_3"/>
    <property type="match status" value="1"/>
</dbReference>
<dbReference type="SUPFAM" id="SSF46689">
    <property type="entry name" value="Homeodomain-like"/>
    <property type="match status" value="1"/>
</dbReference>
<dbReference type="GO" id="GO:0005524">
    <property type="term" value="F:ATP binding"/>
    <property type="evidence" value="ECO:0007669"/>
    <property type="project" value="UniProtKB-KW"/>
</dbReference>
<evidence type="ECO:0000313" key="14">
    <source>
        <dbReference type="EMBL" id="KYG60329.1"/>
    </source>
</evidence>
<dbReference type="Pfam" id="PF25601">
    <property type="entry name" value="AAA_lid_14"/>
    <property type="match status" value="1"/>
</dbReference>
<comment type="subcellular location">
    <subcellularLocation>
        <location evidence="1">Cytoplasm</location>
    </subcellularLocation>
</comment>
<dbReference type="PANTHER" id="PTHR32071">
    <property type="entry name" value="TRANSCRIPTIONAL REGULATORY PROTEIN"/>
    <property type="match status" value="1"/>
</dbReference>
<evidence type="ECO:0000259" key="13">
    <source>
        <dbReference type="PROSITE" id="PS50110"/>
    </source>
</evidence>
<keyword evidence="9" id="KW-0010">Activator</keyword>
<dbReference type="FunFam" id="3.40.50.300:FF:000006">
    <property type="entry name" value="DNA-binding transcriptional regulator NtrC"/>
    <property type="match status" value="1"/>
</dbReference>
<dbReference type="SUPFAM" id="SSF52172">
    <property type="entry name" value="CheY-like"/>
    <property type="match status" value="1"/>
</dbReference>
<name>A0A150WBJ1_BDEBC</name>
<evidence type="ECO:0000256" key="7">
    <source>
        <dbReference type="ARBA" id="ARBA00023015"/>
    </source>
</evidence>
<dbReference type="PROSITE" id="PS50045">
    <property type="entry name" value="SIGMA54_INTERACT_4"/>
    <property type="match status" value="1"/>
</dbReference>
<keyword evidence="10" id="KW-0804">Transcription</keyword>
<dbReference type="GO" id="GO:0005737">
    <property type="term" value="C:cytoplasm"/>
    <property type="evidence" value="ECO:0007669"/>
    <property type="project" value="UniProtKB-SubCell"/>
</dbReference>
<dbReference type="GO" id="GO:0043565">
    <property type="term" value="F:sequence-specific DNA binding"/>
    <property type="evidence" value="ECO:0007669"/>
    <property type="project" value="InterPro"/>
</dbReference>
<organism evidence="14 15">
    <name type="scientific">Bdellovibrio bacteriovorus</name>
    <dbReference type="NCBI Taxonomy" id="959"/>
    <lineage>
        <taxon>Bacteria</taxon>
        <taxon>Pseudomonadati</taxon>
        <taxon>Bdellovibrionota</taxon>
        <taxon>Bdellovibrionia</taxon>
        <taxon>Bdellovibrionales</taxon>
        <taxon>Pseudobdellovibrionaceae</taxon>
        <taxon>Bdellovibrio</taxon>
    </lineage>
</organism>
<dbReference type="InterPro" id="IPR001789">
    <property type="entry name" value="Sig_transdc_resp-reg_receiver"/>
</dbReference>
<dbReference type="PROSITE" id="PS00676">
    <property type="entry name" value="SIGMA54_INTERACT_2"/>
    <property type="match status" value="1"/>
</dbReference>
<accession>A0A150WBJ1</accession>
<dbReference type="GO" id="GO:0000160">
    <property type="term" value="P:phosphorelay signal transduction system"/>
    <property type="evidence" value="ECO:0007669"/>
    <property type="project" value="UniProtKB-KW"/>
</dbReference>
<keyword evidence="2" id="KW-0963">Cytoplasm</keyword>
<keyword evidence="4" id="KW-0547">Nucleotide-binding</keyword>
<evidence type="ECO:0000313" key="15">
    <source>
        <dbReference type="Proteomes" id="UP000075391"/>
    </source>
</evidence>
<evidence type="ECO:0000256" key="6">
    <source>
        <dbReference type="ARBA" id="ARBA00023012"/>
    </source>
</evidence>
<dbReference type="GO" id="GO:0006355">
    <property type="term" value="P:regulation of DNA-templated transcription"/>
    <property type="evidence" value="ECO:0007669"/>
    <property type="project" value="InterPro"/>
</dbReference>
<dbReference type="PROSITE" id="PS00675">
    <property type="entry name" value="SIGMA54_INTERACT_1"/>
    <property type="match status" value="1"/>
</dbReference>
<dbReference type="SMART" id="SM00382">
    <property type="entry name" value="AAA"/>
    <property type="match status" value="1"/>
</dbReference>
<dbReference type="PROSITE" id="PS50110">
    <property type="entry name" value="RESPONSE_REGULATORY"/>
    <property type="match status" value="1"/>
</dbReference>
<evidence type="ECO:0000256" key="3">
    <source>
        <dbReference type="ARBA" id="ARBA00022553"/>
    </source>
</evidence>
<comment type="caution">
    <text evidence="14">The sequence shown here is derived from an EMBL/GenBank/DDBJ whole genome shotgun (WGS) entry which is preliminary data.</text>
</comment>